<gene>
    <name evidence="1" type="ORF">EDD18DRAFT_1304962</name>
</gene>
<evidence type="ECO:0000313" key="1">
    <source>
        <dbReference type="EMBL" id="KAK0506572.1"/>
    </source>
</evidence>
<dbReference type="Pfam" id="PF18759">
    <property type="entry name" value="Plavaka"/>
    <property type="match status" value="2"/>
</dbReference>
<keyword evidence="2" id="KW-1185">Reference proteome</keyword>
<name>A0AA39QP67_9AGAR</name>
<sequence length="526" mass="61849">MGADVLGPFKDDDEWELAKWLIRNVGHTAAEEFLKLPIIASHAQPDFKNKQQLYDRIDILLQDEGTRWHCYEFEYEGDIPDEKDPMGMRMRREHLEMWYRDPVEIVRELICNPIFKDIMAYALMQLFSDPEGQNQVFNEMWTGNWWWEIQLSQFRGNKTAWPVYLTIGNISKDTRHELSSHSTILLGYLPVPKFNCFSEKLWSVMKYHLFHQCMSIILQSVVEAGKKVYIADYPEQCLISCCMENRCPICKVDPNHRGSHQPFDKQDVAETLSYLKHNDHGDKHNDTYDGNVNDFFKKDGVCPVYPPFWVTLPHSDIFVVFTPDLLHQLHKGVFKDHLVKWCTSIIRTIAIDKAFQTVTPHPGLHHFKNGISHISQWTGSEHKEMEKVFLALVAAHACDKVIMAVHGAMDFIYLASLQSHTHITLDHLHEALDRFHEHKEIFIQLEARTQNHFNIPKIHSMEHYKDLIRLFGSVDGYNTESPERLHIDYTKDVYRATNRKDYTYQMTCWLQHQEAIDRFTKYLAWI</sequence>
<dbReference type="Proteomes" id="UP001175228">
    <property type="component" value="Unassembled WGS sequence"/>
</dbReference>
<dbReference type="InterPro" id="IPR041078">
    <property type="entry name" value="Plavaka"/>
</dbReference>
<dbReference type="AlphaFoldDB" id="A0AA39QP67"/>
<accession>A0AA39QP67</accession>
<organism evidence="1 2">
    <name type="scientific">Armillaria luteobubalina</name>
    <dbReference type="NCBI Taxonomy" id="153913"/>
    <lineage>
        <taxon>Eukaryota</taxon>
        <taxon>Fungi</taxon>
        <taxon>Dikarya</taxon>
        <taxon>Basidiomycota</taxon>
        <taxon>Agaricomycotina</taxon>
        <taxon>Agaricomycetes</taxon>
        <taxon>Agaricomycetidae</taxon>
        <taxon>Agaricales</taxon>
        <taxon>Marasmiineae</taxon>
        <taxon>Physalacriaceae</taxon>
        <taxon>Armillaria</taxon>
    </lineage>
</organism>
<protein>
    <submittedName>
        <fullName evidence="1">Uncharacterized protein</fullName>
    </submittedName>
</protein>
<reference evidence="1" key="1">
    <citation type="submission" date="2023-06" db="EMBL/GenBank/DDBJ databases">
        <authorList>
            <consortium name="Lawrence Berkeley National Laboratory"/>
            <person name="Ahrendt S."/>
            <person name="Sahu N."/>
            <person name="Indic B."/>
            <person name="Wong-Bajracharya J."/>
            <person name="Merenyi Z."/>
            <person name="Ke H.-M."/>
            <person name="Monk M."/>
            <person name="Kocsube S."/>
            <person name="Drula E."/>
            <person name="Lipzen A."/>
            <person name="Balint B."/>
            <person name="Henrissat B."/>
            <person name="Andreopoulos B."/>
            <person name="Martin F.M."/>
            <person name="Harder C.B."/>
            <person name="Rigling D."/>
            <person name="Ford K.L."/>
            <person name="Foster G.D."/>
            <person name="Pangilinan J."/>
            <person name="Papanicolaou A."/>
            <person name="Barry K."/>
            <person name="LaButti K."/>
            <person name="Viragh M."/>
            <person name="Koriabine M."/>
            <person name="Yan M."/>
            <person name="Riley R."/>
            <person name="Champramary S."/>
            <person name="Plett K.L."/>
            <person name="Tsai I.J."/>
            <person name="Slot J."/>
            <person name="Sipos G."/>
            <person name="Plett J."/>
            <person name="Nagy L.G."/>
            <person name="Grigoriev I.V."/>
        </authorList>
    </citation>
    <scope>NUCLEOTIDE SEQUENCE</scope>
    <source>
        <strain evidence="1">HWK02</strain>
    </source>
</reference>
<comment type="caution">
    <text evidence="1">The sequence shown here is derived from an EMBL/GenBank/DDBJ whole genome shotgun (WGS) entry which is preliminary data.</text>
</comment>
<proteinExistence type="predicted"/>
<dbReference type="EMBL" id="JAUEPU010000001">
    <property type="protein sequence ID" value="KAK0506572.1"/>
    <property type="molecule type" value="Genomic_DNA"/>
</dbReference>
<evidence type="ECO:0000313" key="2">
    <source>
        <dbReference type="Proteomes" id="UP001175228"/>
    </source>
</evidence>